<proteinExistence type="predicted"/>
<name>A0A0A8YIX4_ARUDO</name>
<organism evidence="1">
    <name type="scientific">Arundo donax</name>
    <name type="common">Giant reed</name>
    <name type="synonym">Donax arundinaceus</name>
    <dbReference type="NCBI Taxonomy" id="35708"/>
    <lineage>
        <taxon>Eukaryota</taxon>
        <taxon>Viridiplantae</taxon>
        <taxon>Streptophyta</taxon>
        <taxon>Embryophyta</taxon>
        <taxon>Tracheophyta</taxon>
        <taxon>Spermatophyta</taxon>
        <taxon>Magnoliopsida</taxon>
        <taxon>Liliopsida</taxon>
        <taxon>Poales</taxon>
        <taxon>Poaceae</taxon>
        <taxon>PACMAD clade</taxon>
        <taxon>Arundinoideae</taxon>
        <taxon>Arundineae</taxon>
        <taxon>Arundo</taxon>
    </lineage>
</organism>
<accession>A0A0A8YIX4</accession>
<dbReference type="EMBL" id="GBRH01271939">
    <property type="protein sequence ID" value="JAD25956.1"/>
    <property type="molecule type" value="Transcribed_RNA"/>
</dbReference>
<reference evidence="1" key="1">
    <citation type="submission" date="2014-09" db="EMBL/GenBank/DDBJ databases">
        <authorList>
            <person name="Magalhaes I.L.F."/>
            <person name="Oliveira U."/>
            <person name="Santos F.R."/>
            <person name="Vidigal T.H.D.A."/>
            <person name="Brescovit A.D."/>
            <person name="Santos A.J."/>
        </authorList>
    </citation>
    <scope>NUCLEOTIDE SEQUENCE</scope>
    <source>
        <tissue evidence="1">Shoot tissue taken approximately 20 cm above the soil surface</tissue>
    </source>
</reference>
<evidence type="ECO:0000313" key="1">
    <source>
        <dbReference type="EMBL" id="JAD25956.1"/>
    </source>
</evidence>
<sequence length="76" mass="8962">MYSDDLVVILRCHQVHPNVMTLVSYRNPRATYPKSSKMPYATIYHWKHIIWMLGGCENGMYWSIRRNLHDIGGHAM</sequence>
<dbReference type="AlphaFoldDB" id="A0A0A8YIX4"/>
<reference evidence="1" key="2">
    <citation type="journal article" date="2015" name="Data Brief">
        <title>Shoot transcriptome of the giant reed, Arundo donax.</title>
        <authorList>
            <person name="Barrero R.A."/>
            <person name="Guerrero F.D."/>
            <person name="Moolhuijzen P."/>
            <person name="Goolsby J.A."/>
            <person name="Tidwell J."/>
            <person name="Bellgard S.E."/>
            <person name="Bellgard M.I."/>
        </authorList>
    </citation>
    <scope>NUCLEOTIDE SEQUENCE</scope>
    <source>
        <tissue evidence="1">Shoot tissue taken approximately 20 cm above the soil surface</tissue>
    </source>
</reference>
<protein>
    <submittedName>
        <fullName evidence="1">Uncharacterized protein</fullName>
    </submittedName>
</protein>